<evidence type="ECO:0000313" key="4">
    <source>
        <dbReference type="Proteomes" id="UP000799118"/>
    </source>
</evidence>
<reference evidence="3" key="1">
    <citation type="journal article" date="2019" name="Environ. Microbiol.">
        <title>Fungal ecological strategies reflected in gene transcription - a case study of two litter decomposers.</title>
        <authorList>
            <person name="Barbi F."/>
            <person name="Kohler A."/>
            <person name="Barry K."/>
            <person name="Baskaran P."/>
            <person name="Daum C."/>
            <person name="Fauchery L."/>
            <person name="Ihrmark K."/>
            <person name="Kuo A."/>
            <person name="LaButti K."/>
            <person name="Lipzen A."/>
            <person name="Morin E."/>
            <person name="Grigoriev I.V."/>
            <person name="Henrissat B."/>
            <person name="Lindahl B."/>
            <person name="Martin F."/>
        </authorList>
    </citation>
    <scope>NUCLEOTIDE SEQUENCE</scope>
    <source>
        <strain evidence="3">JB14</strain>
    </source>
</reference>
<dbReference type="PROSITE" id="PS00463">
    <property type="entry name" value="ZN2_CY6_FUNGAL_1"/>
    <property type="match status" value="1"/>
</dbReference>
<dbReference type="InterPro" id="IPR036864">
    <property type="entry name" value="Zn2-C6_fun-type_DNA-bd_sf"/>
</dbReference>
<dbReference type="PANTHER" id="PTHR47783:SF1">
    <property type="entry name" value="ZN(II)2CYS6 TRANSCRIPTION FACTOR (EUROFUNG)"/>
    <property type="match status" value="1"/>
</dbReference>
<dbReference type="AlphaFoldDB" id="A0A6A4GUI8"/>
<dbReference type="PROSITE" id="PS50048">
    <property type="entry name" value="ZN2_CY6_FUNGAL_2"/>
    <property type="match status" value="1"/>
</dbReference>
<feature type="domain" description="Zn(2)-C6 fungal-type" evidence="2">
    <location>
        <begin position="158"/>
        <end position="188"/>
    </location>
</feature>
<keyword evidence="4" id="KW-1185">Reference proteome</keyword>
<dbReference type="SMART" id="SM00066">
    <property type="entry name" value="GAL4"/>
    <property type="match status" value="1"/>
</dbReference>
<evidence type="ECO:0000313" key="3">
    <source>
        <dbReference type="EMBL" id="KAE9389388.1"/>
    </source>
</evidence>
<feature type="compositionally biased region" description="Low complexity" evidence="1">
    <location>
        <begin position="274"/>
        <end position="295"/>
    </location>
</feature>
<accession>A0A6A4GUI8</accession>
<dbReference type="Pfam" id="PF00172">
    <property type="entry name" value="Zn_clus"/>
    <property type="match status" value="1"/>
</dbReference>
<dbReference type="EMBL" id="ML769699">
    <property type="protein sequence ID" value="KAE9389388.1"/>
    <property type="molecule type" value="Genomic_DNA"/>
</dbReference>
<proteinExistence type="predicted"/>
<dbReference type="CDD" id="cd00067">
    <property type="entry name" value="GAL4"/>
    <property type="match status" value="1"/>
</dbReference>
<dbReference type="Gene3D" id="4.10.240.10">
    <property type="entry name" value="Zn(2)-C6 fungal-type DNA-binding domain"/>
    <property type="match status" value="1"/>
</dbReference>
<gene>
    <name evidence="3" type="ORF">BT96DRAFT_1070339</name>
</gene>
<feature type="compositionally biased region" description="Low complexity" evidence="1">
    <location>
        <begin position="244"/>
        <end position="264"/>
    </location>
</feature>
<feature type="region of interest" description="Disordered" evidence="1">
    <location>
        <begin position="193"/>
        <end position="318"/>
    </location>
</feature>
<dbReference type="SUPFAM" id="SSF57701">
    <property type="entry name" value="Zn2/Cys6 DNA-binding domain"/>
    <property type="match status" value="1"/>
</dbReference>
<feature type="compositionally biased region" description="Polar residues" evidence="1">
    <location>
        <begin position="215"/>
        <end position="236"/>
    </location>
</feature>
<feature type="region of interest" description="Disordered" evidence="1">
    <location>
        <begin position="439"/>
        <end position="460"/>
    </location>
</feature>
<dbReference type="OrthoDB" id="2399539at2759"/>
<sequence length="460" mass="50768">MSYRDGDDIVGPHYKRYPYHNPAYQNQYEQNCSPHILQHPYIAPTSQMSGSFPNQPSHSSPTHRFNTWDSYIQNHRLEGYASSENYHSPTSSYSIHHVAATSLHQVQQQSLQSTFPNSRPVHLDRYAGVQHTLAGSLDPTTGVFYRTPEHPRLRTAQACEKCRTRKAKCSGEHPSCKRCLNRGLVCEYAKEGRVRGPNKPKPKVSGGPASLSPLMLQSQSTVPTSGSDASVSNSTEAPLPRRYVSPSVLPPSMSSSLSSSPSSPHISGSFDALNSPIPSSSSSNSTISSHNPSDSVSLPDTRHNECRPPNLQPSNVYGTISEHSTFRDSARLHLRSHVSPYSEMYADATANATSLTIPALAFNDPKNRKFHRHNGRINSLVLYHDVDGSDPGVNGIVETVDYPYYSQVPSGLTVLGHEMQRPRSYDSFLTSHIHQPHPTFFSHSHENLGESRTYPADVGT</sequence>
<name>A0A6A4GUI8_9AGAR</name>
<evidence type="ECO:0000256" key="1">
    <source>
        <dbReference type="SAM" id="MobiDB-lite"/>
    </source>
</evidence>
<organism evidence="3 4">
    <name type="scientific">Gymnopus androsaceus JB14</name>
    <dbReference type="NCBI Taxonomy" id="1447944"/>
    <lineage>
        <taxon>Eukaryota</taxon>
        <taxon>Fungi</taxon>
        <taxon>Dikarya</taxon>
        <taxon>Basidiomycota</taxon>
        <taxon>Agaricomycotina</taxon>
        <taxon>Agaricomycetes</taxon>
        <taxon>Agaricomycetidae</taxon>
        <taxon>Agaricales</taxon>
        <taxon>Marasmiineae</taxon>
        <taxon>Omphalotaceae</taxon>
        <taxon>Gymnopus</taxon>
    </lineage>
</organism>
<dbReference type="GO" id="GO:0008270">
    <property type="term" value="F:zinc ion binding"/>
    <property type="evidence" value="ECO:0007669"/>
    <property type="project" value="InterPro"/>
</dbReference>
<dbReference type="PRINTS" id="PR00755">
    <property type="entry name" value="AFLATOXINBRP"/>
</dbReference>
<protein>
    <recommendedName>
        <fullName evidence="2">Zn(2)-C6 fungal-type domain-containing protein</fullName>
    </recommendedName>
</protein>
<dbReference type="PANTHER" id="PTHR47783">
    <property type="entry name" value="ZN(II)2CYS6 TRANSCRIPTION FACTOR (EUROFUNG)-RELATED"/>
    <property type="match status" value="1"/>
</dbReference>
<evidence type="ECO:0000259" key="2">
    <source>
        <dbReference type="PROSITE" id="PS50048"/>
    </source>
</evidence>
<dbReference type="GO" id="GO:0000981">
    <property type="term" value="F:DNA-binding transcription factor activity, RNA polymerase II-specific"/>
    <property type="evidence" value="ECO:0007669"/>
    <property type="project" value="InterPro"/>
</dbReference>
<dbReference type="Proteomes" id="UP000799118">
    <property type="component" value="Unassembled WGS sequence"/>
</dbReference>
<dbReference type="InterPro" id="IPR001138">
    <property type="entry name" value="Zn2Cys6_DnaBD"/>
</dbReference>